<reference evidence="3" key="1">
    <citation type="submission" date="2025-08" db="UniProtKB">
        <authorList>
            <consortium name="RefSeq"/>
        </authorList>
    </citation>
    <scope>IDENTIFICATION</scope>
</reference>
<keyword evidence="1" id="KW-0472">Membrane</keyword>
<evidence type="ECO:0000256" key="1">
    <source>
        <dbReference type="SAM" id="Phobius"/>
    </source>
</evidence>
<sequence length="169" mass="19274">MLKHEKQRASGRTEQLDAKHKANLYNFNHRRSRVQPNIPECRRVQPSRELNYKQRQTNMNSPGLKWSALGKVLLVATLVLLAVTSAMPADDARIHGARAKRQLRNLFCAYANNFISSHHNCMCSGAVMGKRRKRHLFLKITCAAACRYVLYKCEQPLPTTMFPVTAPAR</sequence>
<keyword evidence="1" id="KW-0812">Transmembrane</keyword>
<dbReference type="RefSeq" id="XP_014662432.1">
    <property type="nucleotide sequence ID" value="XM_014806946.1"/>
</dbReference>
<evidence type="ECO:0000313" key="3">
    <source>
        <dbReference type="RefSeq" id="XP_014662432.1"/>
    </source>
</evidence>
<accession>A0ABM1DR61</accession>
<dbReference type="Proteomes" id="UP000695022">
    <property type="component" value="Unplaced"/>
</dbReference>
<gene>
    <name evidence="3" type="primary">LOC106805383</name>
</gene>
<feature type="transmembrane region" description="Helical" evidence="1">
    <location>
        <begin position="68"/>
        <end position="87"/>
    </location>
</feature>
<dbReference type="GeneID" id="106805383"/>
<name>A0ABM1DR61_PRICU</name>
<protein>
    <submittedName>
        <fullName evidence="3">Uncharacterized protein LOC106805383</fullName>
    </submittedName>
</protein>
<organism evidence="2 3">
    <name type="scientific">Priapulus caudatus</name>
    <name type="common">Priapulid worm</name>
    <dbReference type="NCBI Taxonomy" id="37621"/>
    <lineage>
        <taxon>Eukaryota</taxon>
        <taxon>Metazoa</taxon>
        <taxon>Ecdysozoa</taxon>
        <taxon>Scalidophora</taxon>
        <taxon>Priapulida</taxon>
        <taxon>Priapulimorpha</taxon>
        <taxon>Priapulimorphida</taxon>
        <taxon>Priapulidae</taxon>
        <taxon>Priapulus</taxon>
    </lineage>
</organism>
<evidence type="ECO:0000313" key="2">
    <source>
        <dbReference type="Proteomes" id="UP000695022"/>
    </source>
</evidence>
<keyword evidence="2" id="KW-1185">Reference proteome</keyword>
<keyword evidence="1" id="KW-1133">Transmembrane helix</keyword>
<proteinExistence type="predicted"/>